<dbReference type="AlphaFoldDB" id="A0A4U1KZT7"/>
<sequence>MTVSGGIDTEEPGVAALLGRTVEDGKRWARAEIGFYKALASDRAGDAGIGIGLAIGAMVLAQAALIALLVGLVLALTPAIGAGWATLLVVGVTLALVAVLALMARGRLRRVLRPASGGMA</sequence>
<dbReference type="InterPro" id="IPR009937">
    <property type="entry name" value="Phage_holin_3_6"/>
</dbReference>
<dbReference type="OrthoDB" id="7595734at2"/>
<evidence type="ECO:0000256" key="1">
    <source>
        <dbReference type="SAM" id="Phobius"/>
    </source>
</evidence>
<proteinExistence type="predicted"/>
<evidence type="ECO:0000313" key="2">
    <source>
        <dbReference type="EMBL" id="TKD49949.1"/>
    </source>
</evidence>
<keyword evidence="1" id="KW-0472">Membrane</keyword>
<reference evidence="2 3" key="1">
    <citation type="submission" date="2019-04" db="EMBL/GenBank/DDBJ databases">
        <authorList>
            <person name="Yang Y."/>
            <person name="Wei D."/>
        </authorList>
    </citation>
    <scope>NUCLEOTIDE SEQUENCE [LARGE SCALE GENOMIC DNA]</scope>
    <source>
        <strain evidence="2 3">L-1-4w-11</strain>
    </source>
</reference>
<dbReference type="EMBL" id="SWKR01000002">
    <property type="protein sequence ID" value="TKD49949.1"/>
    <property type="molecule type" value="Genomic_DNA"/>
</dbReference>
<evidence type="ECO:0000313" key="3">
    <source>
        <dbReference type="Proteomes" id="UP000309138"/>
    </source>
</evidence>
<protein>
    <submittedName>
        <fullName evidence="2">Phage holin family protein</fullName>
    </submittedName>
</protein>
<keyword evidence="3" id="KW-1185">Reference proteome</keyword>
<dbReference type="Proteomes" id="UP000309138">
    <property type="component" value="Unassembled WGS sequence"/>
</dbReference>
<organism evidence="2 3">
    <name type="scientific">Sphingomonas baiyangensis</name>
    <dbReference type="NCBI Taxonomy" id="2572576"/>
    <lineage>
        <taxon>Bacteria</taxon>
        <taxon>Pseudomonadati</taxon>
        <taxon>Pseudomonadota</taxon>
        <taxon>Alphaproteobacteria</taxon>
        <taxon>Sphingomonadales</taxon>
        <taxon>Sphingomonadaceae</taxon>
        <taxon>Sphingomonas</taxon>
    </lineage>
</organism>
<feature type="transmembrane region" description="Helical" evidence="1">
    <location>
        <begin position="47"/>
        <end position="76"/>
    </location>
</feature>
<comment type="caution">
    <text evidence="2">The sequence shown here is derived from an EMBL/GenBank/DDBJ whole genome shotgun (WGS) entry which is preliminary data.</text>
</comment>
<feature type="transmembrane region" description="Helical" evidence="1">
    <location>
        <begin position="82"/>
        <end position="104"/>
    </location>
</feature>
<keyword evidence="1" id="KW-0812">Transmembrane</keyword>
<dbReference type="Pfam" id="PF07332">
    <property type="entry name" value="Phage_holin_3_6"/>
    <property type="match status" value="1"/>
</dbReference>
<keyword evidence="1" id="KW-1133">Transmembrane helix</keyword>
<name>A0A4U1KZT7_9SPHN</name>
<accession>A0A4U1KZT7</accession>
<dbReference type="RefSeq" id="WP_136941891.1">
    <property type="nucleotide sequence ID" value="NZ_SWKR01000002.1"/>
</dbReference>
<gene>
    <name evidence="2" type="ORF">FBR43_03600</name>
</gene>